<keyword evidence="2" id="KW-0808">Transferase</keyword>
<dbReference type="Proteomes" id="UP001596494">
    <property type="component" value="Unassembled WGS sequence"/>
</dbReference>
<name>A0ABW2K403_9BACI</name>
<dbReference type="PROSITE" id="PS51186">
    <property type="entry name" value="GNAT"/>
    <property type="match status" value="1"/>
</dbReference>
<dbReference type="RefSeq" id="WP_289216657.1">
    <property type="nucleotide sequence ID" value="NZ_JAPVRC010000007.1"/>
</dbReference>
<gene>
    <name evidence="2" type="ORF">ACFQMN_11575</name>
</gene>
<dbReference type="PANTHER" id="PTHR43415">
    <property type="entry name" value="SPERMIDINE N(1)-ACETYLTRANSFERASE"/>
    <property type="match status" value="1"/>
</dbReference>
<dbReference type="Gene3D" id="3.40.630.30">
    <property type="match status" value="1"/>
</dbReference>
<evidence type="ECO:0000313" key="3">
    <source>
        <dbReference type="Proteomes" id="UP001596494"/>
    </source>
</evidence>
<dbReference type="SUPFAM" id="SSF55729">
    <property type="entry name" value="Acyl-CoA N-acyltransferases (Nat)"/>
    <property type="match status" value="1"/>
</dbReference>
<dbReference type="EMBL" id="JBHTBY010000009">
    <property type="protein sequence ID" value="MFC7321523.1"/>
    <property type="molecule type" value="Genomic_DNA"/>
</dbReference>
<evidence type="ECO:0000313" key="2">
    <source>
        <dbReference type="EMBL" id="MFC7321523.1"/>
    </source>
</evidence>
<dbReference type="InterPro" id="IPR000182">
    <property type="entry name" value="GNAT_dom"/>
</dbReference>
<comment type="caution">
    <text evidence="2">The sequence shown here is derived from an EMBL/GenBank/DDBJ whole genome shotgun (WGS) entry which is preliminary data.</text>
</comment>
<dbReference type="CDD" id="cd04301">
    <property type="entry name" value="NAT_SF"/>
    <property type="match status" value="1"/>
</dbReference>
<keyword evidence="3" id="KW-1185">Reference proteome</keyword>
<proteinExistence type="predicted"/>
<dbReference type="Pfam" id="PF00583">
    <property type="entry name" value="Acetyltransf_1"/>
    <property type="match status" value="1"/>
</dbReference>
<sequence length="165" mass="18992">MIVREIKATDAKEFSVLTKQVEGSSYYMLWEPEERILTPENQFNMIRSVQEKENSTILLAENRGELVGYLLAFGGNAKRNNHSAYIVIGILSEYRGQGIGAELFRKLEEWAADHNMHRLELTTVTKNEAGLSLYKKMGFEIEGTKRHSLLIDGKWLDEYYMAKLL</sequence>
<protein>
    <submittedName>
        <fullName evidence="2">GNAT family N-acetyltransferase</fullName>
        <ecNumber evidence="2">2.3.-.-</ecNumber>
    </submittedName>
</protein>
<dbReference type="EC" id="2.3.-.-" evidence="2"/>
<reference evidence="3" key="1">
    <citation type="journal article" date="2019" name="Int. J. Syst. Evol. Microbiol.">
        <title>The Global Catalogue of Microorganisms (GCM) 10K type strain sequencing project: providing services to taxonomists for standard genome sequencing and annotation.</title>
        <authorList>
            <consortium name="The Broad Institute Genomics Platform"/>
            <consortium name="The Broad Institute Genome Sequencing Center for Infectious Disease"/>
            <person name="Wu L."/>
            <person name="Ma J."/>
        </authorList>
    </citation>
    <scope>NUCLEOTIDE SEQUENCE [LARGE SCALE GENOMIC DNA]</scope>
    <source>
        <strain evidence="3">CCUG 73951</strain>
    </source>
</reference>
<keyword evidence="2" id="KW-0012">Acyltransferase</keyword>
<feature type="domain" description="N-acetyltransferase" evidence="1">
    <location>
        <begin position="1"/>
        <end position="165"/>
    </location>
</feature>
<accession>A0ABW2K403</accession>
<dbReference type="InterPro" id="IPR016181">
    <property type="entry name" value="Acyl_CoA_acyltransferase"/>
</dbReference>
<evidence type="ECO:0000259" key="1">
    <source>
        <dbReference type="PROSITE" id="PS51186"/>
    </source>
</evidence>
<dbReference type="GO" id="GO:0016746">
    <property type="term" value="F:acyltransferase activity"/>
    <property type="evidence" value="ECO:0007669"/>
    <property type="project" value="UniProtKB-KW"/>
</dbReference>
<dbReference type="PANTHER" id="PTHR43415:SF3">
    <property type="entry name" value="GNAT-FAMILY ACETYLTRANSFERASE"/>
    <property type="match status" value="1"/>
</dbReference>
<organism evidence="2 3">
    <name type="scientific">Halobacillus campisalis</name>
    <dbReference type="NCBI Taxonomy" id="435909"/>
    <lineage>
        <taxon>Bacteria</taxon>
        <taxon>Bacillati</taxon>
        <taxon>Bacillota</taxon>
        <taxon>Bacilli</taxon>
        <taxon>Bacillales</taxon>
        <taxon>Bacillaceae</taxon>
        <taxon>Halobacillus</taxon>
    </lineage>
</organism>